<reference evidence="1" key="1">
    <citation type="submission" date="2021-06" db="EMBL/GenBank/DDBJ databases">
        <authorList>
            <person name="Kallberg Y."/>
            <person name="Tangrot J."/>
            <person name="Rosling A."/>
        </authorList>
    </citation>
    <scope>NUCLEOTIDE SEQUENCE</scope>
    <source>
        <strain evidence="1">IA702</strain>
    </source>
</reference>
<organism evidence="1 2">
    <name type="scientific">Paraglomus occultum</name>
    <dbReference type="NCBI Taxonomy" id="144539"/>
    <lineage>
        <taxon>Eukaryota</taxon>
        <taxon>Fungi</taxon>
        <taxon>Fungi incertae sedis</taxon>
        <taxon>Mucoromycota</taxon>
        <taxon>Glomeromycotina</taxon>
        <taxon>Glomeromycetes</taxon>
        <taxon>Paraglomerales</taxon>
        <taxon>Paraglomeraceae</taxon>
        <taxon>Paraglomus</taxon>
    </lineage>
</organism>
<sequence length="181" mass="20014">MSSPAQTWAKVVEQSSTAPTDIDNKNLLFARSECSVSLSKYLPAVKTPAPSGKYPIFFNLASTQASHEEIAAVLPPGILGVHWRADMNILEVDVQTQEEQSKLLAQPLQIVNHTALTPLPSTADSPQFILVKLANVPIASAITLETVLCRHWEQFGKVKEIALHRIPGKSWLTHRWDLIME</sequence>
<evidence type="ECO:0000313" key="2">
    <source>
        <dbReference type="Proteomes" id="UP000789572"/>
    </source>
</evidence>
<evidence type="ECO:0000313" key="1">
    <source>
        <dbReference type="EMBL" id="CAG8598151.1"/>
    </source>
</evidence>
<protein>
    <submittedName>
        <fullName evidence="1">2003_t:CDS:1</fullName>
    </submittedName>
</protein>
<dbReference type="AlphaFoldDB" id="A0A9N9GBC8"/>
<gene>
    <name evidence="1" type="ORF">POCULU_LOCUS7325</name>
</gene>
<keyword evidence="2" id="KW-1185">Reference proteome</keyword>
<dbReference type="Proteomes" id="UP000789572">
    <property type="component" value="Unassembled WGS sequence"/>
</dbReference>
<comment type="caution">
    <text evidence="1">The sequence shown here is derived from an EMBL/GenBank/DDBJ whole genome shotgun (WGS) entry which is preliminary data.</text>
</comment>
<name>A0A9N9GBC8_9GLOM</name>
<dbReference type="EMBL" id="CAJVPJ010001623">
    <property type="protein sequence ID" value="CAG8598151.1"/>
    <property type="molecule type" value="Genomic_DNA"/>
</dbReference>
<accession>A0A9N9GBC8</accession>
<proteinExistence type="predicted"/>
<feature type="non-terminal residue" evidence="1">
    <location>
        <position position="181"/>
    </location>
</feature>